<dbReference type="Proteomes" id="UP001151760">
    <property type="component" value="Unassembled WGS sequence"/>
</dbReference>
<accession>A0ABQ5CHH7</accession>
<dbReference type="InterPro" id="IPR021109">
    <property type="entry name" value="Peptidase_aspartic_dom_sf"/>
</dbReference>
<reference evidence="2" key="1">
    <citation type="journal article" date="2022" name="Int. J. Mol. Sci.">
        <title>Draft Genome of Tanacetum Coccineum: Genomic Comparison of Closely Related Tanacetum-Family Plants.</title>
        <authorList>
            <person name="Yamashiro T."/>
            <person name="Shiraishi A."/>
            <person name="Nakayama K."/>
            <person name="Satake H."/>
        </authorList>
    </citation>
    <scope>NUCLEOTIDE SEQUENCE</scope>
</reference>
<dbReference type="PANTHER" id="PTHR33067">
    <property type="entry name" value="RNA-DIRECTED DNA POLYMERASE-RELATED"/>
    <property type="match status" value="1"/>
</dbReference>
<organism evidence="2 3">
    <name type="scientific">Tanacetum coccineum</name>
    <dbReference type="NCBI Taxonomy" id="301880"/>
    <lineage>
        <taxon>Eukaryota</taxon>
        <taxon>Viridiplantae</taxon>
        <taxon>Streptophyta</taxon>
        <taxon>Embryophyta</taxon>
        <taxon>Tracheophyta</taxon>
        <taxon>Spermatophyta</taxon>
        <taxon>Magnoliopsida</taxon>
        <taxon>eudicotyledons</taxon>
        <taxon>Gunneridae</taxon>
        <taxon>Pentapetalae</taxon>
        <taxon>asterids</taxon>
        <taxon>campanulids</taxon>
        <taxon>Asterales</taxon>
        <taxon>Asteraceae</taxon>
        <taxon>Asteroideae</taxon>
        <taxon>Anthemideae</taxon>
        <taxon>Anthemidinae</taxon>
        <taxon>Tanacetum</taxon>
    </lineage>
</organism>
<dbReference type="EMBL" id="BQNB010014257">
    <property type="protein sequence ID" value="GJT26002.1"/>
    <property type="molecule type" value="Genomic_DNA"/>
</dbReference>
<name>A0ABQ5CHH7_9ASTR</name>
<feature type="compositionally biased region" description="Basic and acidic residues" evidence="1">
    <location>
        <begin position="200"/>
        <end position="237"/>
    </location>
</feature>
<feature type="region of interest" description="Disordered" evidence="1">
    <location>
        <begin position="190"/>
        <end position="237"/>
    </location>
</feature>
<evidence type="ECO:0000313" key="2">
    <source>
        <dbReference type="EMBL" id="GJT26002.1"/>
    </source>
</evidence>
<keyword evidence="3" id="KW-1185">Reference proteome</keyword>
<dbReference type="Gene3D" id="2.40.70.10">
    <property type="entry name" value="Acid Proteases"/>
    <property type="match status" value="1"/>
</dbReference>
<reference evidence="2" key="2">
    <citation type="submission" date="2022-01" db="EMBL/GenBank/DDBJ databases">
        <authorList>
            <person name="Yamashiro T."/>
            <person name="Shiraishi A."/>
            <person name="Satake H."/>
            <person name="Nakayama K."/>
        </authorList>
    </citation>
    <scope>NUCLEOTIDE SEQUENCE</scope>
</reference>
<comment type="caution">
    <text evidence="2">The sequence shown here is derived from an EMBL/GenBank/DDBJ whole genome shotgun (WGS) entry which is preliminary data.</text>
</comment>
<evidence type="ECO:0000313" key="3">
    <source>
        <dbReference type="Proteomes" id="UP001151760"/>
    </source>
</evidence>
<sequence length="472" mass="54419">MENMNSPPTNNQPVLPTALRAKVVQELHELQAISAFSNDESVDKPLVSPFLDSDNDSDDGEVLNELYEYGDAGILRQKRIINSFNGDDLAFESYTTFEARVRDYMAAHTKRMERFENAIFKQREEINDRMTEMFELLKELMTSRAPKKVLMREEAKHPVTKNVNSISLIIEEEEKNDGNKVMIGDSIKEPDELDAGMPLKESEKGNEAENETKNRPIKSAEKKLTQAEKEEKLTDERPAETNIRLSLASHSYIYPLGIAKDVLVDVVGYVCPVDFVILDIKEDEKRPFILGTSFLTIAKAVIKFDKGTITLRSRKSKMSFHMVPESLCKIERGIKNNIEPIAPTMIVNRLILEWEERIKLHQEKEMKFDQWRIKIFKNKHLTPVKVESEMNDEGFPHIRSVLKFLIKNEEEIFTDAGDGIRIYPDGVTSPAMLYLMRRSLEVLRKFHWTTLRGLFNQLSHVSSPLLNKPREY</sequence>
<proteinExistence type="predicted"/>
<protein>
    <submittedName>
        <fullName evidence="2">MAK10-like protein</fullName>
    </submittedName>
</protein>
<gene>
    <name evidence="2" type="ORF">Tco_0895939</name>
</gene>
<evidence type="ECO:0000256" key="1">
    <source>
        <dbReference type="SAM" id="MobiDB-lite"/>
    </source>
</evidence>